<dbReference type="OrthoDB" id="2593732at2759"/>
<evidence type="ECO:0000313" key="7">
    <source>
        <dbReference type="EMBL" id="OKL57382.1"/>
    </source>
</evidence>
<dbReference type="SMART" id="SM00066">
    <property type="entry name" value="GAL4"/>
    <property type="match status" value="1"/>
</dbReference>
<dbReference type="PANTHER" id="PTHR47256">
    <property type="entry name" value="ZN(II)2CYS6 TRANSCRIPTION FACTOR (EUROFUNG)-RELATED"/>
    <property type="match status" value="1"/>
</dbReference>
<gene>
    <name evidence="7" type="ORF">UA08_07414</name>
</gene>
<organism evidence="7 8">
    <name type="scientific">Talaromyces atroroseus</name>
    <dbReference type="NCBI Taxonomy" id="1441469"/>
    <lineage>
        <taxon>Eukaryota</taxon>
        <taxon>Fungi</taxon>
        <taxon>Dikarya</taxon>
        <taxon>Ascomycota</taxon>
        <taxon>Pezizomycotina</taxon>
        <taxon>Eurotiomycetes</taxon>
        <taxon>Eurotiomycetidae</taxon>
        <taxon>Eurotiales</taxon>
        <taxon>Trichocomaceae</taxon>
        <taxon>Talaromyces</taxon>
        <taxon>Talaromyces sect. Trachyspermi</taxon>
    </lineage>
</organism>
<sequence length="679" mass="77062">MSNDKSKLHHLVPAPWNSNPEGERSQTVLPRRVRPKNASRACNECQKRKIKCVGSNPCKNCHENSLYCEINDETDGRRRFALKRKVEDLEQDRHLLLGLVEALRDDDYHTMQLLNLIRSNASLDEIRLAVYNRMERLSMPASASVPVPALMSMLAPSSTSPTPFVSNHTAMPVFQAPESNTNRKIMDIARLTDIPLFELPARPWTGVTSDDAFVSHLISLWFTWDHICGNWIDKNLFTREMKPGDINSPFCSPFLVNTILSLGCLYSSYPEAFINPDVLSSRGLHFYNEAKRHLEEMEGRINLTTVQGLGILFIVTCLMGKDRVGHSYMSQTLISIRGLLARADQFIAQAGSQADEMEHSIGLCVRGLFGFYIHAGLALQVPFTMRPPKRVQLPVHGAADTWTTYPYRNAPVPAHHNCVLNQSFDLHLIVYDVMQFCCPADQEELRQNSRSFPEVHKLIYSFYDRLQAWYHQLPACIEQGQNWTPGVIELHLLKVHPSAPASASSMAQQNCIASALAVRDLINTYRSKWRHPEHVPVEFMQLMTVCLFTLLEDMTSPHSRQAFVDVLVVARATARRFQLARGMLRLVQLTARQQNIELPGETHQIFQDFEREWYQTRGGGKFSSSYPHFVLSLRSIAASSSSNHNHGDKSKELFLGSAELDLFLKKWDDALTIDTDSEM</sequence>
<dbReference type="CDD" id="cd12148">
    <property type="entry name" value="fungal_TF_MHR"/>
    <property type="match status" value="1"/>
</dbReference>
<dbReference type="EMBL" id="LFMY01000012">
    <property type="protein sequence ID" value="OKL57382.1"/>
    <property type="molecule type" value="Genomic_DNA"/>
</dbReference>
<dbReference type="InterPro" id="IPR001138">
    <property type="entry name" value="Zn2Cys6_DnaBD"/>
</dbReference>
<feature type="domain" description="Zn(2)-C6 fungal-type" evidence="6">
    <location>
        <begin position="41"/>
        <end position="70"/>
    </location>
</feature>
<dbReference type="InterPro" id="IPR053187">
    <property type="entry name" value="Notoamide_regulator"/>
</dbReference>
<accession>A0A225A9G0</accession>
<dbReference type="RefSeq" id="XP_020117503.1">
    <property type="nucleotide sequence ID" value="XM_020262306.1"/>
</dbReference>
<evidence type="ECO:0000256" key="3">
    <source>
        <dbReference type="ARBA" id="ARBA00023163"/>
    </source>
</evidence>
<keyword evidence="1" id="KW-0805">Transcription regulation</keyword>
<dbReference type="GO" id="GO:0000981">
    <property type="term" value="F:DNA-binding transcription factor activity, RNA polymerase II-specific"/>
    <property type="evidence" value="ECO:0007669"/>
    <property type="project" value="InterPro"/>
</dbReference>
<dbReference type="GO" id="GO:0003677">
    <property type="term" value="F:DNA binding"/>
    <property type="evidence" value="ECO:0007669"/>
    <property type="project" value="UniProtKB-KW"/>
</dbReference>
<dbReference type="PROSITE" id="PS50048">
    <property type="entry name" value="ZN2_CY6_FUNGAL_2"/>
    <property type="match status" value="1"/>
</dbReference>
<proteinExistence type="predicted"/>
<dbReference type="STRING" id="1441469.A0A225A9G0"/>
<evidence type="ECO:0000256" key="2">
    <source>
        <dbReference type="ARBA" id="ARBA00023125"/>
    </source>
</evidence>
<feature type="compositionally biased region" description="Polar residues" evidence="5">
    <location>
        <begin position="16"/>
        <end position="28"/>
    </location>
</feature>
<dbReference type="InterPro" id="IPR036864">
    <property type="entry name" value="Zn2-C6_fun-type_DNA-bd_sf"/>
</dbReference>
<keyword evidence="8" id="KW-1185">Reference proteome</keyword>
<name>A0A225A9G0_TALAT</name>
<evidence type="ECO:0000259" key="6">
    <source>
        <dbReference type="PROSITE" id="PS50048"/>
    </source>
</evidence>
<dbReference type="GeneID" id="31007170"/>
<dbReference type="Proteomes" id="UP000214365">
    <property type="component" value="Unassembled WGS sequence"/>
</dbReference>
<evidence type="ECO:0000313" key="8">
    <source>
        <dbReference type="Proteomes" id="UP000214365"/>
    </source>
</evidence>
<keyword evidence="2" id="KW-0238">DNA-binding</keyword>
<protein>
    <recommendedName>
        <fullName evidence="6">Zn(2)-C6 fungal-type domain-containing protein</fullName>
    </recommendedName>
</protein>
<dbReference type="SUPFAM" id="SSF57701">
    <property type="entry name" value="Zn2/Cys6 DNA-binding domain"/>
    <property type="match status" value="1"/>
</dbReference>
<feature type="region of interest" description="Disordered" evidence="5">
    <location>
        <begin position="1"/>
        <end position="33"/>
    </location>
</feature>
<evidence type="ECO:0000256" key="5">
    <source>
        <dbReference type="SAM" id="MobiDB-lite"/>
    </source>
</evidence>
<dbReference type="PANTHER" id="PTHR47256:SF1">
    <property type="entry name" value="ZN(II)2CYS6 TRANSCRIPTION FACTOR (EUROFUNG)"/>
    <property type="match status" value="1"/>
</dbReference>
<dbReference type="CDD" id="cd00067">
    <property type="entry name" value="GAL4"/>
    <property type="match status" value="1"/>
</dbReference>
<keyword evidence="4" id="KW-0539">Nucleus</keyword>
<comment type="caution">
    <text evidence="7">The sequence shown here is derived from an EMBL/GenBank/DDBJ whole genome shotgun (WGS) entry which is preliminary data.</text>
</comment>
<evidence type="ECO:0000256" key="1">
    <source>
        <dbReference type="ARBA" id="ARBA00023015"/>
    </source>
</evidence>
<keyword evidence="3" id="KW-0804">Transcription</keyword>
<dbReference type="Gene3D" id="4.10.240.10">
    <property type="entry name" value="Zn(2)-C6 fungal-type DNA-binding domain"/>
    <property type="match status" value="1"/>
</dbReference>
<reference evidence="7 8" key="1">
    <citation type="submission" date="2015-06" db="EMBL/GenBank/DDBJ databases">
        <title>Talaromyces atroroseus IBT 11181 draft genome.</title>
        <authorList>
            <person name="Rasmussen K.B."/>
            <person name="Rasmussen S."/>
            <person name="Petersen B."/>
            <person name="Sicheritz-Ponten T."/>
            <person name="Mortensen U.H."/>
            <person name="Thrane U."/>
        </authorList>
    </citation>
    <scope>NUCLEOTIDE SEQUENCE [LARGE SCALE GENOMIC DNA]</scope>
    <source>
        <strain evidence="7 8">IBT 11181</strain>
    </source>
</reference>
<dbReference type="Pfam" id="PF00172">
    <property type="entry name" value="Zn_clus"/>
    <property type="match status" value="1"/>
</dbReference>
<dbReference type="AlphaFoldDB" id="A0A225A9G0"/>
<evidence type="ECO:0000256" key="4">
    <source>
        <dbReference type="ARBA" id="ARBA00023242"/>
    </source>
</evidence>
<dbReference type="GO" id="GO:0008270">
    <property type="term" value="F:zinc ion binding"/>
    <property type="evidence" value="ECO:0007669"/>
    <property type="project" value="InterPro"/>
</dbReference>